<feature type="non-terminal residue" evidence="2">
    <location>
        <position position="130"/>
    </location>
</feature>
<reference evidence="2 3" key="1">
    <citation type="journal article" date="2018" name="PLoS ONE">
        <title>The draft genome of Kipferlia bialata reveals reductive genome evolution in fornicate parasites.</title>
        <authorList>
            <person name="Tanifuji G."/>
            <person name="Takabayashi S."/>
            <person name="Kume K."/>
            <person name="Takagi M."/>
            <person name="Nakayama T."/>
            <person name="Kamikawa R."/>
            <person name="Inagaki Y."/>
            <person name="Hashimoto T."/>
        </authorList>
    </citation>
    <scope>NUCLEOTIDE SEQUENCE [LARGE SCALE GENOMIC DNA]</scope>
    <source>
        <strain evidence="2">NY0173</strain>
    </source>
</reference>
<dbReference type="EMBL" id="BDIP01007408">
    <property type="protein sequence ID" value="GCA64488.1"/>
    <property type="molecule type" value="Genomic_DNA"/>
</dbReference>
<evidence type="ECO:0000256" key="1">
    <source>
        <dbReference type="SAM" id="SignalP"/>
    </source>
</evidence>
<evidence type="ECO:0000313" key="2">
    <source>
        <dbReference type="EMBL" id="GCA64488.1"/>
    </source>
</evidence>
<dbReference type="Proteomes" id="UP000265618">
    <property type="component" value="Unassembled WGS sequence"/>
</dbReference>
<evidence type="ECO:0000313" key="3">
    <source>
        <dbReference type="Proteomes" id="UP000265618"/>
    </source>
</evidence>
<feature type="signal peptide" evidence="1">
    <location>
        <begin position="1"/>
        <end position="19"/>
    </location>
</feature>
<dbReference type="AlphaFoldDB" id="A0A391NZV9"/>
<protein>
    <submittedName>
        <fullName evidence="2">Uncharacterized protein</fullName>
    </submittedName>
</protein>
<organism evidence="2 3">
    <name type="scientific">Kipferlia bialata</name>
    <dbReference type="NCBI Taxonomy" id="797122"/>
    <lineage>
        <taxon>Eukaryota</taxon>
        <taxon>Metamonada</taxon>
        <taxon>Carpediemonas-like organisms</taxon>
        <taxon>Kipferlia</taxon>
    </lineage>
</organism>
<sequence length="130" mass="14050">MHPTILHLCVLCLVGAALCLSCDTEWQSPRGFHNIYCVSVSDLALDEARGDYLPVTLSISLPSAAIVDRHEMHRVLYSYREVQDVLLIGGSIDDIEGPICEGGAEPNAPDSVDILVTLTGPVTLEIPIHT</sequence>
<feature type="chain" id="PRO_5017465237" evidence="1">
    <location>
        <begin position="20"/>
        <end position="130"/>
    </location>
</feature>
<keyword evidence="3" id="KW-1185">Reference proteome</keyword>
<accession>A0A391NZV9</accession>
<name>A0A391NZV9_9EUKA</name>
<proteinExistence type="predicted"/>
<comment type="caution">
    <text evidence="2">The sequence shown here is derived from an EMBL/GenBank/DDBJ whole genome shotgun (WGS) entry which is preliminary data.</text>
</comment>
<keyword evidence="1" id="KW-0732">Signal</keyword>
<gene>
    <name evidence="2" type="ORF">KIPB_014425</name>
</gene>